<evidence type="ECO:0000256" key="1">
    <source>
        <dbReference type="ARBA" id="ARBA00007358"/>
    </source>
</evidence>
<dbReference type="Pfam" id="PF25137">
    <property type="entry name" value="ADH_Fe_C"/>
    <property type="match status" value="1"/>
</dbReference>
<organism evidence="5 6">
    <name type="scientific">Halorhodospira halophila (strain DSM 244 / SL1)</name>
    <name type="common">Ectothiorhodospira halophila (strain DSM 244 / SL1)</name>
    <dbReference type="NCBI Taxonomy" id="349124"/>
    <lineage>
        <taxon>Bacteria</taxon>
        <taxon>Pseudomonadati</taxon>
        <taxon>Pseudomonadota</taxon>
        <taxon>Gammaproteobacteria</taxon>
        <taxon>Chromatiales</taxon>
        <taxon>Ectothiorhodospiraceae</taxon>
        <taxon>Halorhodospira</taxon>
    </lineage>
</organism>
<dbReference type="InterPro" id="IPR001670">
    <property type="entry name" value="ADH_Fe/GldA"/>
</dbReference>
<dbReference type="GO" id="GO:0046872">
    <property type="term" value="F:metal ion binding"/>
    <property type="evidence" value="ECO:0007669"/>
    <property type="project" value="InterPro"/>
</dbReference>
<evidence type="ECO:0000259" key="4">
    <source>
        <dbReference type="Pfam" id="PF25137"/>
    </source>
</evidence>
<dbReference type="KEGG" id="hha:Hhal_0140"/>
<feature type="domain" description="Fe-containing alcohol dehydrogenase-like C-terminal" evidence="4">
    <location>
        <begin position="199"/>
        <end position="397"/>
    </location>
</feature>
<dbReference type="OrthoDB" id="9815791at2"/>
<dbReference type="EMBL" id="CP000544">
    <property type="protein sequence ID" value="ABM60934.1"/>
    <property type="molecule type" value="Genomic_DNA"/>
</dbReference>
<gene>
    <name evidence="5" type="ordered locus">Hhal_0140</name>
</gene>
<evidence type="ECO:0000256" key="2">
    <source>
        <dbReference type="ARBA" id="ARBA00023002"/>
    </source>
</evidence>
<evidence type="ECO:0000259" key="3">
    <source>
        <dbReference type="Pfam" id="PF00465"/>
    </source>
</evidence>
<dbReference type="SUPFAM" id="SSF56796">
    <property type="entry name" value="Dehydroquinate synthase-like"/>
    <property type="match status" value="1"/>
</dbReference>
<name>A1WTC2_HALHL</name>
<proteinExistence type="inferred from homology"/>
<dbReference type="Gene3D" id="3.40.50.1970">
    <property type="match status" value="1"/>
</dbReference>
<accession>A1WTC2</accession>
<dbReference type="InterPro" id="IPR056798">
    <property type="entry name" value="ADH_Fe_C"/>
</dbReference>
<dbReference type="PANTHER" id="PTHR11496">
    <property type="entry name" value="ALCOHOL DEHYDROGENASE"/>
    <property type="match status" value="1"/>
</dbReference>
<dbReference type="AlphaFoldDB" id="A1WTC2"/>
<feature type="domain" description="Alcohol dehydrogenase iron-type/glycerol dehydrogenase GldA" evidence="3">
    <location>
        <begin position="19"/>
        <end position="186"/>
    </location>
</feature>
<evidence type="ECO:0000313" key="5">
    <source>
        <dbReference type="EMBL" id="ABM60934.1"/>
    </source>
</evidence>
<keyword evidence="6" id="KW-1185">Reference proteome</keyword>
<reference evidence="5 6" key="2">
    <citation type="journal article" date="2013" name="Stand. Genomic Sci.">
        <title>Complete genome sequence of Halorhodospira halophila SL1.</title>
        <authorList>
            <person name="Challacombe J.F."/>
            <person name="Majid S."/>
            <person name="Deole R."/>
            <person name="Brettin T.S."/>
            <person name="Bruce D."/>
            <person name="Delano S.F."/>
            <person name="Detter J.C."/>
            <person name="Gleasner C.D."/>
            <person name="Han C.S."/>
            <person name="Misra M."/>
            <person name="Reitenga K.G."/>
            <person name="Mikhailova N."/>
            <person name="Woyke T."/>
            <person name="Pitluck S."/>
            <person name="Nolan M."/>
            <person name="Land M.L."/>
            <person name="Saunders E."/>
            <person name="Tapia R."/>
            <person name="Lapidus A."/>
            <person name="Ivanova N."/>
            <person name="Hoff W.D."/>
        </authorList>
    </citation>
    <scope>NUCLEOTIDE SEQUENCE [LARGE SCALE GENOMIC DNA]</scope>
    <source>
        <strain evidence="6">DSM 244 / SL1</strain>
    </source>
</reference>
<comment type="similarity">
    <text evidence="1">Belongs to the iron-containing alcohol dehydrogenase family.</text>
</comment>
<keyword evidence="2" id="KW-0560">Oxidoreductase</keyword>
<dbReference type="eggNOG" id="COG1454">
    <property type="taxonomic scope" value="Bacteria"/>
</dbReference>
<reference evidence="6" key="1">
    <citation type="submission" date="2006-12" db="EMBL/GenBank/DDBJ databases">
        <title>Complete sequence of Halorhodospira halophila SL1.</title>
        <authorList>
            <consortium name="US DOE Joint Genome Institute"/>
            <person name="Copeland A."/>
            <person name="Lucas S."/>
            <person name="Lapidus A."/>
            <person name="Barry K."/>
            <person name="Detter J.C."/>
            <person name="Glavina del Rio T."/>
            <person name="Hammon N."/>
            <person name="Israni S."/>
            <person name="Dalin E."/>
            <person name="Tice H."/>
            <person name="Pitluck S."/>
            <person name="Saunders E."/>
            <person name="Brettin T."/>
            <person name="Bruce D."/>
            <person name="Han C."/>
            <person name="Tapia R."/>
            <person name="Schmutz J."/>
            <person name="Larimer F."/>
            <person name="Land M."/>
            <person name="Hauser L."/>
            <person name="Kyrpides N."/>
            <person name="Mikhailova N."/>
            <person name="Hoff W."/>
            <person name="Richardson P."/>
        </authorList>
    </citation>
    <scope>NUCLEOTIDE SEQUENCE [LARGE SCALE GENOMIC DNA]</scope>
    <source>
        <strain evidence="6">DSM 244 / SL1</strain>
    </source>
</reference>
<dbReference type="RefSeq" id="WP_011812957.1">
    <property type="nucleotide sequence ID" value="NC_008789.1"/>
</dbReference>
<dbReference type="STRING" id="349124.Hhal_0140"/>
<dbReference type="Pfam" id="PF00465">
    <property type="entry name" value="Fe-ADH"/>
    <property type="match status" value="1"/>
</dbReference>
<dbReference type="InterPro" id="IPR039697">
    <property type="entry name" value="Alcohol_dehydrogenase_Fe"/>
</dbReference>
<dbReference type="GO" id="GO:0004022">
    <property type="term" value="F:alcohol dehydrogenase (NAD+) activity"/>
    <property type="evidence" value="ECO:0007669"/>
    <property type="project" value="TreeGrafter"/>
</dbReference>
<protein>
    <submittedName>
        <fullName evidence="5">Iron-containing alcohol dehydrogenase</fullName>
    </submittedName>
</protein>
<dbReference type="Proteomes" id="UP000000647">
    <property type="component" value="Chromosome"/>
</dbReference>
<dbReference type="HOGENOM" id="CLU_007207_0_0_6"/>
<dbReference type="Gene3D" id="1.20.1090.10">
    <property type="entry name" value="Dehydroquinate synthase-like - alpha domain"/>
    <property type="match status" value="1"/>
</dbReference>
<sequence length="399" mass="42044">MAGAQILQPIHWPRTAHYPGAVERLQPWVKELCPEPGTLVLVTGRNTLAYLAAAQEAVDSLKAQGWRVATVIVTGEPSAEWVDEQRQGIPAGGSDLVIALGGGSVLDVGKTLAAMACEEGPTRAYLEGVGDRTPSGRRLPWLAVPTTMGTGSEVTHNAVLGQPGLEQGYKKSLRHPHYVADRVVLDARLTASVPRSVVASAGMDAFSQLLESYLAPTSSPLLDGWLVYGLELAGGALPELIRRHGDADLEAQRHDMALAASLSGVALTYTGLGIVHGLIGPLGAVASVPHGAACANVLPPAMAHTLRQARAVGGASRQRVEDRMAAVSGRLGGEARADALVETLEHWRQEARTHAGLVGLSGYGIEPRHLEAVVAKGSNRRNPVALDAEQWRSILEESL</sequence>
<dbReference type="PANTHER" id="PTHR11496:SF102">
    <property type="entry name" value="ALCOHOL DEHYDROGENASE 4"/>
    <property type="match status" value="1"/>
</dbReference>
<evidence type="ECO:0000313" key="6">
    <source>
        <dbReference type="Proteomes" id="UP000000647"/>
    </source>
</evidence>